<dbReference type="SUPFAM" id="SSF51905">
    <property type="entry name" value="FAD/NAD(P)-binding domain"/>
    <property type="match status" value="1"/>
</dbReference>
<dbReference type="Gene3D" id="3.50.50.60">
    <property type="entry name" value="FAD/NAD(P)-binding domain"/>
    <property type="match status" value="2"/>
</dbReference>
<dbReference type="AlphaFoldDB" id="A0A177IUH8"/>
<dbReference type="RefSeq" id="WP_066836755.1">
    <property type="nucleotide sequence ID" value="NZ_LSTQ01000001.1"/>
</dbReference>
<name>A0A177IUH8_9CORY</name>
<gene>
    <name evidence="1" type="ORF">AYJ05_01820</name>
</gene>
<dbReference type="PANTHER" id="PTHR10668">
    <property type="entry name" value="PHYTOENE DEHYDROGENASE"/>
    <property type="match status" value="1"/>
</dbReference>
<organism evidence="1 2">
    <name type="scientific">Corynebacterium stationis</name>
    <dbReference type="NCBI Taxonomy" id="1705"/>
    <lineage>
        <taxon>Bacteria</taxon>
        <taxon>Bacillati</taxon>
        <taxon>Actinomycetota</taxon>
        <taxon>Actinomycetes</taxon>
        <taxon>Mycobacteriales</taxon>
        <taxon>Corynebacteriaceae</taxon>
        <taxon>Corynebacterium</taxon>
    </lineage>
</organism>
<protein>
    <submittedName>
        <fullName evidence="1">FAD-dependent oxidoreductase</fullName>
    </submittedName>
</protein>
<comment type="caution">
    <text evidence="1">The sequence shown here is derived from an EMBL/GenBank/DDBJ whole genome shotgun (WGS) entry which is preliminary data.</text>
</comment>
<dbReference type="STRING" id="1705.CA21670_09195"/>
<dbReference type="Proteomes" id="UP000076947">
    <property type="component" value="Unassembled WGS sequence"/>
</dbReference>
<evidence type="ECO:0000313" key="2">
    <source>
        <dbReference type="Proteomes" id="UP000076947"/>
    </source>
</evidence>
<sequence length="475" mass="50550">MSSSPRAVVVGAGPNGLTAAARLLKAGWDVDIYEAASTPGGAARSSTQLFAGATVDLGAAGHPFGVASPAFRELKLEEHGLTWMNAPIEMAHPLDKAETAILWNSLEETAAGLGVDKKAWTQLYGQVVGGIDKHLANLLQPMLQMPPHPLHLVRFGLPALTPASLLGKALFKTEQAKALLASSAVHAITSPDRPFTAAFGILFGALGMSRGWPFAEGGTQSIVNALVSVIRANGGHIHTGINVRDLGEFGPADAIILNLTPRQVLALKGTNLPAKQVKQLNKWKYGPAAYKVDFLLNAPVPWKDPRVGQAATVHIGGRVEEISFAEREVAAGRMPKRPFVMVCQQFVADPTRGKTLWAYAHVPHGYVESYPGEVRELITCQIERFAPGFRDTIVEAVATSPRDLEQWNPNLIGGDIAGGSMAGMQALMRPNISLHPYTLRPGLFMASGATPPGAGVHGMPGWWAAGEAIKSVRQR</sequence>
<reference evidence="2" key="1">
    <citation type="submission" date="2016-02" db="EMBL/GenBank/DDBJ databases">
        <authorList>
            <person name="Kaur G."/>
            <person name="Nair G.R."/>
            <person name="Mayilraj S."/>
        </authorList>
    </citation>
    <scope>NUCLEOTIDE SEQUENCE [LARGE SCALE GENOMIC DNA]</scope>
    <source>
        <strain evidence="2">GA-15</strain>
    </source>
</reference>
<keyword evidence="2" id="KW-1185">Reference proteome</keyword>
<evidence type="ECO:0000313" key="1">
    <source>
        <dbReference type="EMBL" id="OAH32444.1"/>
    </source>
</evidence>
<dbReference type="EMBL" id="LSTQ01000001">
    <property type="protein sequence ID" value="OAH32444.1"/>
    <property type="molecule type" value="Genomic_DNA"/>
</dbReference>
<dbReference type="InterPro" id="IPR036188">
    <property type="entry name" value="FAD/NAD-bd_sf"/>
</dbReference>
<dbReference type="OrthoDB" id="833207at2"/>
<dbReference type="PRINTS" id="PR00419">
    <property type="entry name" value="ADXRDTASE"/>
</dbReference>
<proteinExistence type="predicted"/>
<dbReference type="Pfam" id="PF13450">
    <property type="entry name" value="NAD_binding_8"/>
    <property type="match status" value="1"/>
</dbReference>
<dbReference type="PANTHER" id="PTHR10668:SF105">
    <property type="entry name" value="DEHYDROGENASE-RELATED"/>
    <property type="match status" value="1"/>
</dbReference>
<accession>A0A177IUH8</accession>